<evidence type="ECO:0000313" key="1">
    <source>
        <dbReference type="EMBL" id="EPY17344.1"/>
    </source>
</evidence>
<dbReference type="Proteomes" id="UP000015354">
    <property type="component" value="Unassembled WGS sequence"/>
</dbReference>
<protein>
    <submittedName>
        <fullName evidence="1">Uncharacterized protein</fullName>
    </submittedName>
</protein>
<sequence length="187" mass="20184">MGVLDGRQGDAHDAGLGRCHGGGRHVVVVVCGPRATHGGGEDGGRRDGGVVGGDAAAVAVRQPVGTRRCLVHLIRRSDRRHSDGRRQVMHAASWAIAPSVLLLLLLPRERRDTPGQLLVQIGVVGNVVMNPVRRGAARLFLGRRIGATVLVALVGKRLNRGAGVYKSVWRLFTLNRAIDGLRMRWRR</sequence>
<accession>S9TKJ1</accession>
<organism evidence="1 2">
    <name type="scientific">Strigomonas culicis</name>
    <dbReference type="NCBI Taxonomy" id="28005"/>
    <lineage>
        <taxon>Eukaryota</taxon>
        <taxon>Discoba</taxon>
        <taxon>Euglenozoa</taxon>
        <taxon>Kinetoplastea</taxon>
        <taxon>Metakinetoplastina</taxon>
        <taxon>Trypanosomatida</taxon>
        <taxon>Trypanosomatidae</taxon>
        <taxon>Strigomonadinae</taxon>
        <taxon>Strigomonas</taxon>
    </lineage>
</organism>
<dbReference type="EMBL" id="ATMH01010530">
    <property type="protein sequence ID" value="EPY17344.1"/>
    <property type="molecule type" value="Genomic_DNA"/>
</dbReference>
<reference evidence="1 2" key="1">
    <citation type="journal article" date="2013" name="PLoS ONE">
        <title>Predicting the Proteins of Angomonas deanei, Strigomonas culicis and Their Respective Endosymbionts Reveals New Aspects of the Trypanosomatidae Family.</title>
        <authorList>
            <person name="Motta M.C."/>
            <person name="Martins A.C."/>
            <person name="de Souza S.S."/>
            <person name="Catta-Preta C.M."/>
            <person name="Silva R."/>
            <person name="Klein C.C."/>
            <person name="de Almeida L.G."/>
            <person name="de Lima Cunha O."/>
            <person name="Ciapina L.P."/>
            <person name="Brocchi M."/>
            <person name="Colabardini A.C."/>
            <person name="de Araujo Lima B."/>
            <person name="Machado C.R."/>
            <person name="de Almeida Soares C.M."/>
            <person name="Probst C.M."/>
            <person name="de Menezes C.B."/>
            <person name="Thompson C.E."/>
            <person name="Bartholomeu D.C."/>
            <person name="Gradia D.F."/>
            <person name="Pavoni D.P."/>
            <person name="Grisard E.C."/>
            <person name="Fantinatti-Garboggini F."/>
            <person name="Marchini F.K."/>
            <person name="Rodrigues-Luiz G.F."/>
            <person name="Wagner G."/>
            <person name="Goldman G.H."/>
            <person name="Fietto J.L."/>
            <person name="Elias M.C."/>
            <person name="Goldman M.H."/>
            <person name="Sagot M.F."/>
            <person name="Pereira M."/>
            <person name="Stoco P.H."/>
            <person name="de Mendonca-Neto R.P."/>
            <person name="Teixeira S.M."/>
            <person name="Maciel T.E."/>
            <person name="de Oliveira Mendes T.A."/>
            <person name="Urmenyi T.P."/>
            <person name="de Souza W."/>
            <person name="Schenkman S."/>
            <person name="de Vasconcelos A.T."/>
        </authorList>
    </citation>
    <scope>NUCLEOTIDE SEQUENCE [LARGE SCALE GENOMIC DNA]</scope>
</reference>
<proteinExistence type="predicted"/>
<keyword evidence="2" id="KW-1185">Reference proteome</keyword>
<dbReference type="AlphaFoldDB" id="S9TKJ1"/>
<gene>
    <name evidence="1" type="ORF">STCU_10677</name>
</gene>
<comment type="caution">
    <text evidence="1">The sequence shown here is derived from an EMBL/GenBank/DDBJ whole genome shotgun (WGS) entry which is preliminary data.</text>
</comment>
<name>S9TKJ1_9TRYP</name>
<evidence type="ECO:0000313" key="2">
    <source>
        <dbReference type="Proteomes" id="UP000015354"/>
    </source>
</evidence>